<keyword evidence="2" id="KW-1185">Reference proteome</keyword>
<dbReference type="EMBL" id="CASHSV030000034">
    <property type="protein sequence ID" value="CAJ2644053.1"/>
    <property type="molecule type" value="Genomic_DNA"/>
</dbReference>
<proteinExistence type="predicted"/>
<protein>
    <submittedName>
        <fullName evidence="1">Uncharacterized protein</fullName>
    </submittedName>
</protein>
<organism evidence="1 2">
    <name type="scientific">Trifolium pratense</name>
    <name type="common">Red clover</name>
    <dbReference type="NCBI Taxonomy" id="57577"/>
    <lineage>
        <taxon>Eukaryota</taxon>
        <taxon>Viridiplantae</taxon>
        <taxon>Streptophyta</taxon>
        <taxon>Embryophyta</taxon>
        <taxon>Tracheophyta</taxon>
        <taxon>Spermatophyta</taxon>
        <taxon>Magnoliopsida</taxon>
        <taxon>eudicotyledons</taxon>
        <taxon>Gunneridae</taxon>
        <taxon>Pentapetalae</taxon>
        <taxon>rosids</taxon>
        <taxon>fabids</taxon>
        <taxon>Fabales</taxon>
        <taxon>Fabaceae</taxon>
        <taxon>Papilionoideae</taxon>
        <taxon>50 kb inversion clade</taxon>
        <taxon>NPAAA clade</taxon>
        <taxon>Hologalegina</taxon>
        <taxon>IRL clade</taxon>
        <taxon>Trifolieae</taxon>
        <taxon>Trifolium</taxon>
    </lineage>
</organism>
<gene>
    <name evidence="1" type="ORF">MILVUS5_LOCUS13169</name>
</gene>
<sequence length="146" mass="16697">MLTYLVTVELQPWNDDKNDDGIKDMVIDDFDFMDAFDIVPISRCGTLLSRLSLLATQEQPTTTTIPQTTMLGTEDGNNNKHIINMKKRVQIGNGGASATTKKKDDDQAMITSKKRFSIRKKTCTKKRSSTRIRKIPNWMKDYVLFF</sequence>
<reference evidence="1" key="1">
    <citation type="submission" date="2023-10" db="EMBL/GenBank/DDBJ databases">
        <authorList>
            <person name="Rodriguez Cubillos JULIANA M."/>
            <person name="De Vega J."/>
        </authorList>
    </citation>
    <scope>NUCLEOTIDE SEQUENCE</scope>
</reference>
<accession>A0ACB0JJ77</accession>
<evidence type="ECO:0000313" key="1">
    <source>
        <dbReference type="EMBL" id="CAJ2644053.1"/>
    </source>
</evidence>
<name>A0ACB0JJ77_TRIPR</name>
<evidence type="ECO:0000313" key="2">
    <source>
        <dbReference type="Proteomes" id="UP001177021"/>
    </source>
</evidence>
<dbReference type="Proteomes" id="UP001177021">
    <property type="component" value="Unassembled WGS sequence"/>
</dbReference>
<comment type="caution">
    <text evidence="1">The sequence shown here is derived from an EMBL/GenBank/DDBJ whole genome shotgun (WGS) entry which is preliminary data.</text>
</comment>